<comment type="function">
    <text evidence="10">Part of the ABC transporter complex MalEFGK involved in maltose/maltodextrin import. Probably responsible for the translocation of the substrate across the membrane.</text>
</comment>
<dbReference type="PROSITE" id="PS50928">
    <property type="entry name" value="ABC_TM1"/>
    <property type="match status" value="1"/>
</dbReference>
<evidence type="ECO:0000256" key="4">
    <source>
        <dbReference type="ARBA" id="ARBA00022475"/>
    </source>
</evidence>
<dbReference type="GO" id="GO:0042956">
    <property type="term" value="P:maltodextrin transmembrane transport"/>
    <property type="evidence" value="ECO:0007669"/>
    <property type="project" value="TreeGrafter"/>
</dbReference>
<keyword evidence="6 9" id="KW-0812">Transmembrane</keyword>
<dbReference type="PANTHER" id="PTHR47314:SF1">
    <property type="entry name" value="MALTOSE_MALTODEXTRIN TRANSPORT SYSTEM PERMEASE PROTEIN MALF"/>
    <property type="match status" value="1"/>
</dbReference>
<reference evidence="14" key="1">
    <citation type="submission" date="2016-10" db="EMBL/GenBank/DDBJ databases">
        <authorList>
            <person name="Varghese N."/>
            <person name="Submissions S."/>
        </authorList>
    </citation>
    <scope>NUCLEOTIDE SEQUENCE [LARGE SCALE GENOMIC DNA]</scope>
    <source>
        <strain evidence="14">CGMCC 4.3516</strain>
    </source>
</reference>
<evidence type="ECO:0000256" key="9">
    <source>
        <dbReference type="RuleBase" id="RU363032"/>
    </source>
</evidence>
<name>A0A1G6XIH3_9ACTN</name>
<keyword evidence="3 9" id="KW-0813">Transport</keyword>
<evidence type="ECO:0000256" key="3">
    <source>
        <dbReference type="ARBA" id="ARBA00022448"/>
    </source>
</evidence>
<keyword evidence="5 10" id="KW-0762">Sugar transport</keyword>
<sequence length="475" mass="52130">MTTTETTELPAPAPDRATRGPGRAGPGLPASVPGIASGLVWGAGQLINRQAGKAAFFFAFFAALIGWEIATGNYYAGMQFTPRLNGGFFVRGLWGLSTLGTQPREMTLTGLTEGDNSIVLMANGLISLLTLALLAVVWIWSIRDAARYRADLNTGRRPETSRGYFSRLWEGAFAYIVLSPGLILIVFMSVLPVLFGILVAFTDYNRDNLPPKNLVHWVGFENFATIFAVPSWTATFTGILGWTLVWAVLATVTTYAAGLLLAVVLASRRVRFPRVWRSVFLLPWAVPAIVSALVFRSMFNGQFGPVSQWLVDMGITDERVYWFTDPSHPSLARAVALLVNLWLGFPFFMALVGGVLANIPDSYYEAARIDGAGPLQQFRHITVPIVQRTVAPLIVLSFVSNFNNFGVIYFLTEGGPDNVEYRFAGSTDLLVTWLFKLTLDNRLYNIGAVMSLVIFVIVGAISVVNLNRTKAIREL</sequence>
<dbReference type="InterPro" id="IPR035906">
    <property type="entry name" value="MetI-like_sf"/>
</dbReference>
<evidence type="ECO:0000256" key="1">
    <source>
        <dbReference type="ARBA" id="ARBA00004651"/>
    </source>
</evidence>
<evidence type="ECO:0000256" key="5">
    <source>
        <dbReference type="ARBA" id="ARBA00022597"/>
    </source>
</evidence>
<feature type="transmembrane region" description="Helical" evidence="9">
    <location>
        <begin position="334"/>
        <end position="359"/>
    </location>
</feature>
<evidence type="ECO:0000256" key="10">
    <source>
        <dbReference type="RuleBase" id="RU367050"/>
    </source>
</evidence>
<evidence type="ECO:0000313" key="13">
    <source>
        <dbReference type="EMBL" id="SDD77593.1"/>
    </source>
</evidence>
<evidence type="ECO:0000259" key="12">
    <source>
        <dbReference type="PROSITE" id="PS50928"/>
    </source>
</evidence>
<dbReference type="InterPro" id="IPR000515">
    <property type="entry name" value="MetI-like"/>
</dbReference>
<feature type="transmembrane region" description="Helical" evidence="9">
    <location>
        <begin position="118"/>
        <end position="140"/>
    </location>
</feature>
<dbReference type="EMBL" id="FNAD01000007">
    <property type="protein sequence ID" value="SDD77593.1"/>
    <property type="molecule type" value="Genomic_DNA"/>
</dbReference>
<dbReference type="CDD" id="cd06261">
    <property type="entry name" value="TM_PBP2"/>
    <property type="match status" value="1"/>
</dbReference>
<evidence type="ECO:0000256" key="6">
    <source>
        <dbReference type="ARBA" id="ARBA00022692"/>
    </source>
</evidence>
<dbReference type="AlphaFoldDB" id="A0A1G6XIH3"/>
<evidence type="ECO:0000313" key="14">
    <source>
        <dbReference type="Proteomes" id="UP000198949"/>
    </source>
</evidence>
<evidence type="ECO:0000256" key="11">
    <source>
        <dbReference type="SAM" id="MobiDB-lite"/>
    </source>
</evidence>
<dbReference type="Proteomes" id="UP000198949">
    <property type="component" value="Unassembled WGS sequence"/>
</dbReference>
<dbReference type="SUPFAM" id="SSF160964">
    <property type="entry name" value="MalF N-terminal region-like"/>
    <property type="match status" value="1"/>
</dbReference>
<evidence type="ECO:0000256" key="7">
    <source>
        <dbReference type="ARBA" id="ARBA00022989"/>
    </source>
</evidence>
<dbReference type="GO" id="GO:0015423">
    <property type="term" value="F:ABC-type maltose transporter activity"/>
    <property type="evidence" value="ECO:0007669"/>
    <property type="project" value="TreeGrafter"/>
</dbReference>
<evidence type="ECO:0000256" key="2">
    <source>
        <dbReference type="ARBA" id="ARBA00009047"/>
    </source>
</evidence>
<protein>
    <recommendedName>
        <fullName evidence="10">Maltose/maltodextrin transport system permease protein</fullName>
    </recommendedName>
</protein>
<dbReference type="RefSeq" id="WP_218125250.1">
    <property type="nucleotide sequence ID" value="NZ_FNAD01000007.1"/>
</dbReference>
<feature type="region of interest" description="Disordered" evidence="11">
    <location>
        <begin position="1"/>
        <end position="27"/>
    </location>
</feature>
<feature type="transmembrane region" description="Helical" evidence="9">
    <location>
        <begin position="172"/>
        <end position="201"/>
    </location>
</feature>
<dbReference type="PANTHER" id="PTHR47314">
    <property type="entry name" value="MALTOSE/MALTODEXTRIN TRANSPORT SYSTEM PERMEASE PROTEIN MALF"/>
    <property type="match status" value="1"/>
</dbReference>
<keyword evidence="7 9" id="KW-1133">Transmembrane helix</keyword>
<feature type="transmembrane region" description="Helical" evidence="9">
    <location>
        <begin position="278"/>
        <end position="299"/>
    </location>
</feature>
<keyword evidence="14" id="KW-1185">Reference proteome</keyword>
<feature type="transmembrane region" description="Helical" evidence="9">
    <location>
        <begin position="54"/>
        <end position="76"/>
    </location>
</feature>
<organism evidence="13 14">
    <name type="scientific">Glycomyces harbinensis</name>
    <dbReference type="NCBI Taxonomy" id="58114"/>
    <lineage>
        <taxon>Bacteria</taxon>
        <taxon>Bacillati</taxon>
        <taxon>Actinomycetota</taxon>
        <taxon>Actinomycetes</taxon>
        <taxon>Glycomycetales</taxon>
        <taxon>Glycomycetaceae</taxon>
        <taxon>Glycomyces</taxon>
    </lineage>
</organism>
<dbReference type="SUPFAM" id="SSF161098">
    <property type="entry name" value="MetI-like"/>
    <property type="match status" value="1"/>
</dbReference>
<dbReference type="STRING" id="58114.SAMN05216270_107176"/>
<comment type="similarity">
    <text evidence="2 10">Belongs to the binding-protein-dependent transport system permease family. MalFG subfamily.</text>
</comment>
<evidence type="ECO:0000256" key="8">
    <source>
        <dbReference type="ARBA" id="ARBA00023136"/>
    </source>
</evidence>
<dbReference type="Gene3D" id="1.10.3720.10">
    <property type="entry name" value="MetI-like"/>
    <property type="match status" value="1"/>
</dbReference>
<feature type="transmembrane region" description="Helical" evidence="9">
    <location>
        <begin position="443"/>
        <end position="466"/>
    </location>
</feature>
<feature type="transmembrane region" description="Helical" evidence="9">
    <location>
        <begin position="239"/>
        <end position="266"/>
    </location>
</feature>
<keyword evidence="4 10" id="KW-1003">Cell membrane</keyword>
<feature type="compositionally biased region" description="Low complexity" evidence="11">
    <location>
        <begin position="1"/>
        <end position="10"/>
    </location>
</feature>
<proteinExistence type="inferred from homology"/>
<keyword evidence="8 9" id="KW-0472">Membrane</keyword>
<gene>
    <name evidence="13" type="ORF">SAMN05216270_107176</name>
</gene>
<feature type="domain" description="ABC transmembrane type-1" evidence="12">
    <location>
        <begin position="240"/>
        <end position="465"/>
    </location>
</feature>
<dbReference type="Pfam" id="PF00528">
    <property type="entry name" value="BPD_transp_1"/>
    <property type="match status" value="1"/>
</dbReference>
<dbReference type="GO" id="GO:1990060">
    <property type="term" value="C:maltose transport complex"/>
    <property type="evidence" value="ECO:0007669"/>
    <property type="project" value="TreeGrafter"/>
</dbReference>
<accession>A0A1G6XIH3</accession>
<feature type="transmembrane region" description="Helical" evidence="9">
    <location>
        <begin position="389"/>
        <end position="411"/>
    </location>
</feature>
<comment type="subcellular location">
    <subcellularLocation>
        <location evidence="1 9">Cell membrane</location>
        <topology evidence="1 9">Multi-pass membrane protein</topology>
    </subcellularLocation>
</comment>